<feature type="transmembrane region" description="Helical" evidence="10">
    <location>
        <begin position="9"/>
        <end position="29"/>
    </location>
</feature>
<dbReference type="PROSITE" id="PS50885">
    <property type="entry name" value="HAMP"/>
    <property type="match status" value="1"/>
</dbReference>
<dbReference type="SMART" id="SM00283">
    <property type="entry name" value="MA"/>
    <property type="match status" value="1"/>
</dbReference>
<evidence type="ECO:0000256" key="9">
    <source>
        <dbReference type="SAM" id="Coils"/>
    </source>
</evidence>
<evidence type="ECO:0000256" key="5">
    <source>
        <dbReference type="ARBA" id="ARBA00022989"/>
    </source>
</evidence>
<keyword evidence="14" id="KW-1185">Reference proteome</keyword>
<feature type="coiled-coil region" evidence="9">
    <location>
        <begin position="546"/>
        <end position="573"/>
    </location>
</feature>
<dbReference type="CDD" id="cd06225">
    <property type="entry name" value="HAMP"/>
    <property type="match status" value="1"/>
</dbReference>
<dbReference type="PANTHER" id="PTHR43531:SF11">
    <property type="entry name" value="METHYL-ACCEPTING CHEMOTAXIS PROTEIN 3"/>
    <property type="match status" value="1"/>
</dbReference>
<evidence type="ECO:0000259" key="11">
    <source>
        <dbReference type="PROSITE" id="PS50111"/>
    </source>
</evidence>
<evidence type="ECO:0000256" key="10">
    <source>
        <dbReference type="SAM" id="Phobius"/>
    </source>
</evidence>
<evidence type="ECO:0000313" key="14">
    <source>
        <dbReference type="Proteomes" id="UP001317742"/>
    </source>
</evidence>
<dbReference type="Pfam" id="PF02743">
    <property type="entry name" value="dCache_1"/>
    <property type="match status" value="1"/>
</dbReference>
<evidence type="ECO:0000259" key="12">
    <source>
        <dbReference type="PROSITE" id="PS50885"/>
    </source>
</evidence>
<keyword evidence="4 10" id="KW-0812">Transmembrane</keyword>
<evidence type="ECO:0000256" key="3">
    <source>
        <dbReference type="ARBA" id="ARBA00022500"/>
    </source>
</evidence>
<keyword evidence="5 10" id="KW-1133">Transmembrane helix</keyword>
<sequence>MTISAKNKIVLSVFLFFTIIILTMTVFSYRSFSNSSYDNHMKELDTASLAVGKAVKEKTNTYFSELELISNLYNGGTASDEQEQLAYRVNLLGQLAKQAGVKDTYYCLSDGSTFSIGAKGKVPNFNAKKVGREWFRRVFNGEKRIVTTPYVSSIGQTVMAVAVPITVSGRTEGVLCLNLPLTTITEITQNTLNFKNIFLSRPDGYIMASADKEQIGKSLWEEVPSLANFKDSNSTDRIRFVMNGVDYEGSVYVIDSLGWKVWTYEKIEIIQTDSIDNLIFNIITAIIALILSALILTFLVKTVIFKPLETVDKGLSRIEQGDLTYVEEGKIQNDEIGKLMQSLKNMGQQLLSVVSEVRSTILSVSGGAEELSSTAQVLAQGATEQAASIEEVSASMEEMVSNISQNAKNSRETERISRQSAIEAEKGGKAVAKTVEAMREIADKISVIEEIARQTNLLALNAAIEAARAGEHGKGFAVVAAEVRKLAERSGMAAAEISDLSASSVAVAEEAGEMLSKMVPDIKHTSELIQEIAAASDEQNAGAETVNRAIHQLDQVIQQAAAASEEMSSTSEQLSSQAAHLSETVAFFNIRHENGGIRSQTTTLLRRNNSPAQLPTGRQAIDRDVYERF</sequence>
<dbReference type="PROSITE" id="PS50111">
    <property type="entry name" value="CHEMOTAXIS_TRANSDUC_2"/>
    <property type="match status" value="1"/>
</dbReference>
<feature type="domain" description="Methyl-accepting transducer" evidence="11">
    <location>
        <begin position="360"/>
        <end position="575"/>
    </location>
</feature>
<feature type="domain" description="HAMP" evidence="12">
    <location>
        <begin position="302"/>
        <end position="355"/>
    </location>
</feature>
<comment type="subcellular location">
    <subcellularLocation>
        <location evidence="1">Cell membrane</location>
        <topology evidence="1">Multi-pass membrane protein</topology>
    </subcellularLocation>
</comment>
<keyword evidence="9" id="KW-0175">Coiled coil</keyword>
<reference evidence="13 14" key="1">
    <citation type="submission" date="2022-08" db="EMBL/GenBank/DDBJ databases">
        <title>Genome Sequence of the sulphate-reducing bacterium, Pseudodesulfovibrio sp. SYK.</title>
        <authorList>
            <person name="Kondo R."/>
            <person name="Kataoka T."/>
        </authorList>
    </citation>
    <scope>NUCLEOTIDE SEQUENCE [LARGE SCALE GENOMIC DNA]</scope>
    <source>
        <strain evidence="13 14">SYK</strain>
    </source>
</reference>
<organism evidence="13 14">
    <name type="scientific">Pseudodesulfovibrio nedwellii</name>
    <dbReference type="NCBI Taxonomy" id="2973072"/>
    <lineage>
        <taxon>Bacteria</taxon>
        <taxon>Pseudomonadati</taxon>
        <taxon>Thermodesulfobacteriota</taxon>
        <taxon>Desulfovibrionia</taxon>
        <taxon>Desulfovibrionales</taxon>
        <taxon>Desulfovibrionaceae</taxon>
    </lineage>
</organism>
<feature type="transmembrane region" description="Helical" evidence="10">
    <location>
        <begin position="278"/>
        <end position="300"/>
    </location>
</feature>
<dbReference type="CDD" id="cd11386">
    <property type="entry name" value="MCP_signal"/>
    <property type="match status" value="1"/>
</dbReference>
<keyword evidence="6 10" id="KW-0472">Membrane</keyword>
<proteinExistence type="inferred from homology"/>
<dbReference type="Gene3D" id="3.30.450.20">
    <property type="entry name" value="PAS domain"/>
    <property type="match status" value="2"/>
</dbReference>
<dbReference type="InterPro" id="IPR033479">
    <property type="entry name" value="dCache_1"/>
</dbReference>
<evidence type="ECO:0000256" key="6">
    <source>
        <dbReference type="ARBA" id="ARBA00023136"/>
    </source>
</evidence>
<evidence type="ECO:0000256" key="4">
    <source>
        <dbReference type="ARBA" id="ARBA00022692"/>
    </source>
</evidence>
<dbReference type="InterPro" id="IPR004089">
    <property type="entry name" value="MCPsignal_dom"/>
</dbReference>
<dbReference type="CDD" id="cd18773">
    <property type="entry name" value="PDC1_HK_sensor"/>
    <property type="match status" value="1"/>
</dbReference>
<dbReference type="EMBL" id="AP026709">
    <property type="protein sequence ID" value="BDQ37218.1"/>
    <property type="molecule type" value="Genomic_DNA"/>
</dbReference>
<accession>A0ABM8B0Z2</accession>
<evidence type="ECO:0000256" key="7">
    <source>
        <dbReference type="ARBA" id="ARBA00029447"/>
    </source>
</evidence>
<dbReference type="Gene3D" id="1.10.287.950">
    <property type="entry name" value="Methyl-accepting chemotaxis protein"/>
    <property type="match status" value="1"/>
</dbReference>
<gene>
    <name evidence="13" type="ORF">SYK_15780</name>
</gene>
<comment type="similarity">
    <text evidence="7">Belongs to the methyl-accepting chemotaxis (MCP) protein family.</text>
</comment>
<dbReference type="SUPFAM" id="SSF58104">
    <property type="entry name" value="Methyl-accepting chemotaxis protein (MCP) signaling domain"/>
    <property type="match status" value="1"/>
</dbReference>
<evidence type="ECO:0000256" key="8">
    <source>
        <dbReference type="PROSITE-ProRule" id="PRU00284"/>
    </source>
</evidence>
<keyword evidence="2" id="KW-1003">Cell membrane</keyword>
<dbReference type="PANTHER" id="PTHR43531">
    <property type="entry name" value="PROTEIN ICFG"/>
    <property type="match status" value="1"/>
</dbReference>
<dbReference type="InterPro" id="IPR051310">
    <property type="entry name" value="MCP_chemotaxis"/>
</dbReference>
<keyword evidence="3" id="KW-0145">Chemotaxis</keyword>
<name>A0ABM8B0Z2_9BACT</name>
<dbReference type="InterPro" id="IPR003660">
    <property type="entry name" value="HAMP_dom"/>
</dbReference>
<evidence type="ECO:0000256" key="1">
    <source>
        <dbReference type="ARBA" id="ARBA00004651"/>
    </source>
</evidence>
<keyword evidence="8" id="KW-0807">Transducer</keyword>
<evidence type="ECO:0000313" key="13">
    <source>
        <dbReference type="EMBL" id="BDQ37218.1"/>
    </source>
</evidence>
<dbReference type="Proteomes" id="UP001317742">
    <property type="component" value="Chromosome"/>
</dbReference>
<protein>
    <recommendedName>
        <fullName evidence="15">HAMP domain-containing protein</fullName>
    </recommendedName>
</protein>
<dbReference type="Pfam" id="PF00015">
    <property type="entry name" value="MCPsignal"/>
    <property type="match status" value="1"/>
</dbReference>
<evidence type="ECO:0000256" key="2">
    <source>
        <dbReference type="ARBA" id="ARBA00022475"/>
    </source>
</evidence>
<evidence type="ECO:0008006" key="15">
    <source>
        <dbReference type="Google" id="ProtNLM"/>
    </source>
</evidence>